<accession>A0ABT3NY97</accession>
<keyword evidence="3" id="KW-1185">Reference proteome</keyword>
<dbReference type="Gene3D" id="2.60.120.10">
    <property type="entry name" value="Jelly Rolls"/>
    <property type="match status" value="1"/>
</dbReference>
<evidence type="ECO:0000313" key="2">
    <source>
        <dbReference type="EMBL" id="MCW8087134.1"/>
    </source>
</evidence>
<dbReference type="InterPro" id="IPR052044">
    <property type="entry name" value="PKS_Associated_Protein"/>
</dbReference>
<sequence>MKLVVRMSDVSPYSPANHHGTVNHRLIAPETVGDTRIELLHGHLQPGGSALPHAHPGLDQVCYLLEGRARVSCRGVVEEMGPGDACHFPGDCEHSFEVLGDSPVRVLVIYSPPYGEDPAKVIRR</sequence>
<dbReference type="SUPFAM" id="SSF51182">
    <property type="entry name" value="RmlC-like cupins"/>
    <property type="match status" value="1"/>
</dbReference>
<dbReference type="Pfam" id="PF07883">
    <property type="entry name" value="Cupin_2"/>
    <property type="match status" value="1"/>
</dbReference>
<feature type="domain" description="Cupin type-2" evidence="1">
    <location>
        <begin position="43"/>
        <end position="110"/>
    </location>
</feature>
<protein>
    <submittedName>
        <fullName evidence="2">Cupin domain-containing protein</fullName>
    </submittedName>
</protein>
<dbReference type="InterPro" id="IPR013096">
    <property type="entry name" value="Cupin_2"/>
</dbReference>
<comment type="caution">
    <text evidence="2">The sequence shown here is derived from an EMBL/GenBank/DDBJ whole genome shotgun (WGS) entry which is preliminary data.</text>
</comment>
<gene>
    <name evidence="2" type="ORF">OF850_15990</name>
</gene>
<proteinExistence type="predicted"/>
<dbReference type="InterPro" id="IPR011051">
    <property type="entry name" value="RmlC_Cupin_sf"/>
</dbReference>
<name>A0ABT3NY97_9PROT</name>
<evidence type="ECO:0000313" key="3">
    <source>
        <dbReference type="Proteomes" id="UP001526430"/>
    </source>
</evidence>
<dbReference type="PANTHER" id="PTHR36114:SF8">
    <property type="entry name" value="CUPIN TYPE-1 DOMAIN-CONTAINING PROTEIN"/>
    <property type="match status" value="1"/>
</dbReference>
<dbReference type="RefSeq" id="WP_301591291.1">
    <property type="nucleotide sequence ID" value="NZ_JAPFQI010000014.1"/>
</dbReference>
<dbReference type="Proteomes" id="UP001526430">
    <property type="component" value="Unassembled WGS sequence"/>
</dbReference>
<dbReference type="PANTHER" id="PTHR36114">
    <property type="entry name" value="16.7 KDA PROTEIN IN WHIE LOCUS"/>
    <property type="match status" value="1"/>
</dbReference>
<dbReference type="InterPro" id="IPR014710">
    <property type="entry name" value="RmlC-like_jellyroll"/>
</dbReference>
<evidence type="ECO:0000259" key="1">
    <source>
        <dbReference type="Pfam" id="PF07883"/>
    </source>
</evidence>
<dbReference type="EMBL" id="JAPFQI010000014">
    <property type="protein sequence ID" value="MCW8087134.1"/>
    <property type="molecule type" value="Genomic_DNA"/>
</dbReference>
<organism evidence="2 3">
    <name type="scientific">Sabulicella glaciei</name>
    <dbReference type="NCBI Taxonomy" id="2984948"/>
    <lineage>
        <taxon>Bacteria</taxon>
        <taxon>Pseudomonadati</taxon>
        <taxon>Pseudomonadota</taxon>
        <taxon>Alphaproteobacteria</taxon>
        <taxon>Acetobacterales</taxon>
        <taxon>Acetobacteraceae</taxon>
        <taxon>Sabulicella</taxon>
    </lineage>
</organism>
<reference evidence="2 3" key="1">
    <citation type="submission" date="2022-10" db="EMBL/GenBank/DDBJ databases">
        <title>Roseococcus glaciei nov., sp. nov., isolated from glacier.</title>
        <authorList>
            <person name="Liu Q."/>
            <person name="Xin Y.-H."/>
        </authorList>
    </citation>
    <scope>NUCLEOTIDE SEQUENCE [LARGE SCALE GENOMIC DNA]</scope>
    <source>
        <strain evidence="2 3">MDT2-1-1</strain>
    </source>
</reference>